<evidence type="ECO:0000313" key="5">
    <source>
        <dbReference type="Proteomes" id="UP000193928"/>
    </source>
</evidence>
<dbReference type="Gene3D" id="1.10.287.850">
    <property type="entry name" value="HP0062-like domain"/>
    <property type="match status" value="1"/>
</dbReference>
<dbReference type="Proteomes" id="UP000093757">
    <property type="component" value="Unassembled WGS sequence"/>
</dbReference>
<evidence type="ECO:0000313" key="4">
    <source>
        <dbReference type="Proteomes" id="UP000093757"/>
    </source>
</evidence>
<reference evidence="3 5" key="1">
    <citation type="submission" date="2016-01" db="EMBL/GenBank/DDBJ databases">
        <title>The new phylogeny of the genus Mycobacterium.</title>
        <authorList>
            <person name="Tarcisio F."/>
            <person name="Conor M."/>
            <person name="Antonella G."/>
            <person name="Elisabetta G."/>
            <person name="Giulia F.S."/>
            <person name="Sara T."/>
            <person name="Anna F."/>
            <person name="Clotilde B."/>
            <person name="Roberto B."/>
            <person name="Veronica D.S."/>
            <person name="Fabio R."/>
            <person name="Monica P."/>
            <person name="Olivier J."/>
            <person name="Enrico T."/>
            <person name="Nicola S."/>
        </authorList>
    </citation>
    <scope>NUCLEOTIDE SEQUENCE [LARGE SCALE GENOMIC DNA]</scope>
    <source>
        <strain evidence="3 5">DSM 44160</strain>
    </source>
</reference>
<dbReference type="AlphaFoldDB" id="A0A1A6B851"/>
<dbReference type="Proteomes" id="UP000193928">
    <property type="component" value="Unassembled WGS sequence"/>
</dbReference>
<gene>
    <name evidence="2" type="ORF">A9W98_35080</name>
    <name evidence="3" type="ORF">AWC08_11795</name>
</gene>
<comment type="caution">
    <text evidence="2">The sequence shown here is derived from an EMBL/GenBank/DDBJ whole genome shotgun (WGS) entry which is preliminary data.</text>
</comment>
<dbReference type="RefSeq" id="WP_065137045.1">
    <property type="nucleotide sequence ID" value="NZ_JACKSU010000027.1"/>
</dbReference>
<dbReference type="InterPro" id="IPR038332">
    <property type="entry name" value="PPE_sf"/>
</dbReference>
<dbReference type="OrthoDB" id="4740140at2"/>
<dbReference type="SUPFAM" id="SSF140459">
    <property type="entry name" value="PE/PPE dimer-like"/>
    <property type="match status" value="1"/>
</dbReference>
<sequence>MSFVIAEPDFVTAAAGQLAGIQSSIGAAAEAAAVPTTGIAEAAADEISAAISRLFGAYGQEFQAASAQAAAFHAEFVRLLDGGAAAYLSAEVANVERTLLSGAVGFPAAAPTDPLSGLLGGLLGGQTTTGGGLLGPLTGTGGLSLGGVNFVLPSLPSLLSPTTLTSVLTDLGGATGQLGPILGNLGTSVQNLLFPQLAAPGVAAYPNPYQVLFDNTVRNLSDLGANYRPFPILNQIAVNQAHYAQLAGNALALNLQGFPGNVPANVQLALQEASKFNPAVGVQAFVGGTTGFYSTLGTQLSAFGEGIQQTFPTFQRDLNLAGLAIQQGQYSQAVQYGARSLVDLFITGFDTSGLGITVDLTNPLAPAVVISGPIGVEGPAGALLPILSAIGQQVQGAASLIPAGSIPGMMAQNFANGINTLTNAGVSADFALTLGLPPSLTGEAIFGLPLQLGFAILGPPFAGLNGLAEGATAFSTSMASGNLWGAANAIGNTPAFVLDGFLNGEVLLDQPLPVTLTLLGLPVTIPVTAHLPFTGILVPPHGITATAELSQLLPIPGLPDITVPLGGTEFGGIVPFLLNTLPQQIAQSMAYTNTAA</sequence>
<keyword evidence="5" id="KW-1185">Reference proteome</keyword>
<dbReference type="InterPro" id="IPR000084">
    <property type="entry name" value="PE-PGRS_N"/>
</dbReference>
<organism evidence="2 4">
    <name type="scientific">Mycobacterium gordonae</name>
    <dbReference type="NCBI Taxonomy" id="1778"/>
    <lineage>
        <taxon>Bacteria</taxon>
        <taxon>Bacillati</taxon>
        <taxon>Actinomycetota</taxon>
        <taxon>Actinomycetes</taxon>
        <taxon>Mycobacteriales</taxon>
        <taxon>Mycobacteriaceae</taxon>
        <taxon>Mycobacterium</taxon>
    </lineage>
</organism>
<proteinExistence type="predicted"/>
<dbReference type="EMBL" id="LQOY01000005">
    <property type="protein sequence ID" value="ORV97357.1"/>
    <property type="molecule type" value="Genomic_DNA"/>
</dbReference>
<evidence type="ECO:0000259" key="1">
    <source>
        <dbReference type="Pfam" id="PF00934"/>
    </source>
</evidence>
<dbReference type="Pfam" id="PF00934">
    <property type="entry name" value="PE"/>
    <property type="match status" value="1"/>
</dbReference>
<name>A0A1A6B851_MYCGO</name>
<dbReference type="EMBL" id="MAEM01000518">
    <property type="protein sequence ID" value="OBR98521.1"/>
    <property type="molecule type" value="Genomic_DNA"/>
</dbReference>
<accession>A0A1A6B851</accession>
<evidence type="ECO:0000313" key="2">
    <source>
        <dbReference type="EMBL" id="OBR98521.1"/>
    </source>
</evidence>
<reference evidence="2 4" key="2">
    <citation type="submission" date="2016-06" db="EMBL/GenBank/DDBJ databases">
        <authorList>
            <person name="Kjaerup R.B."/>
            <person name="Dalgaard T.S."/>
            <person name="Juul-Madsen H.R."/>
        </authorList>
    </citation>
    <scope>NUCLEOTIDE SEQUENCE [LARGE SCALE GENOMIC DNA]</scope>
    <source>
        <strain evidence="2 4">1245752.6</strain>
    </source>
</reference>
<evidence type="ECO:0000313" key="3">
    <source>
        <dbReference type="EMBL" id="ORV97357.1"/>
    </source>
</evidence>
<feature type="domain" description="PE" evidence="1">
    <location>
        <begin position="4"/>
        <end position="94"/>
    </location>
</feature>
<protein>
    <recommendedName>
        <fullName evidence="1">PE domain-containing protein</fullName>
    </recommendedName>
</protein>